<name>A0A9R0I347_SPIOL</name>
<sequence>MKICAVSQQISVLHLQSIESGLIQYQNHNRSKDSLVEGIKGVLVPQGDTIVFDITKNGAKPDTDVAKDFLRAWTDACASKKRSKVLVPKGRYLLGPITLKGPCQAPTIIEILGNFMASPNLESFKGEDAWFEIDNVDSLTITAPKGAGVFDGQGQEGWKSNHCVKNDNSCHSLPHNFRFNSLTNSKIRGITSLNSKLFHMTLQGCKNVEMTYMTIIAPGDSPNTDGIHIGRSSDITIRGAKIATGDDCISFGDGSKNMLVEHVTCGPGHGISVGSLGRYPNEEPVSNITVRDCTFKNTMNGVRVKTWPDSYVSSATLLHFEGITIQNVTFPVIVDQEYCPQNHCNKKTPSKVKIAYIRFKNVKGISGTKDAVQLICSSGVPCDKVELSEIDLTYNGKDGPAVSTCKFVKPILTGKQNPRACDAPAIPIVEATEADSE</sequence>
<evidence type="ECO:0000256" key="4">
    <source>
        <dbReference type="ARBA" id="ARBA00022525"/>
    </source>
</evidence>
<dbReference type="RefSeq" id="XP_021841445.2">
    <property type="nucleotide sequence ID" value="XM_021985753.2"/>
</dbReference>
<dbReference type="GO" id="GO:0071555">
    <property type="term" value="P:cell wall organization"/>
    <property type="evidence" value="ECO:0007669"/>
    <property type="project" value="UniProtKB-KW"/>
</dbReference>
<evidence type="ECO:0000256" key="3">
    <source>
        <dbReference type="ARBA" id="ARBA00022512"/>
    </source>
</evidence>
<evidence type="ECO:0000256" key="2">
    <source>
        <dbReference type="ARBA" id="ARBA00008834"/>
    </source>
</evidence>
<dbReference type="GO" id="GO:0004650">
    <property type="term" value="F:polygalacturonase activity"/>
    <property type="evidence" value="ECO:0007669"/>
    <property type="project" value="InterPro"/>
</dbReference>
<evidence type="ECO:0000256" key="6">
    <source>
        <dbReference type="ARBA" id="ARBA00023295"/>
    </source>
</evidence>
<comment type="similarity">
    <text evidence="2 9">Belongs to the glycosyl hydrolase 28 family.</text>
</comment>
<reference evidence="11" key="2">
    <citation type="submission" date="2025-08" db="UniProtKB">
        <authorList>
            <consortium name="RefSeq"/>
        </authorList>
    </citation>
    <scope>IDENTIFICATION</scope>
    <source>
        <tissue evidence="11">Leaf</tissue>
    </source>
</reference>
<gene>
    <name evidence="11" type="primary">LOC110781607</name>
</gene>
<evidence type="ECO:0000256" key="9">
    <source>
        <dbReference type="RuleBase" id="RU361169"/>
    </source>
</evidence>
<comment type="subcellular location">
    <subcellularLocation>
        <location evidence="1">Secreted</location>
        <location evidence="1">Cell wall</location>
    </subcellularLocation>
</comment>
<dbReference type="PROSITE" id="PS00502">
    <property type="entry name" value="POLYGALACTURONASE"/>
    <property type="match status" value="1"/>
</dbReference>
<accession>A0A9R0I347</accession>
<dbReference type="Gene3D" id="2.160.20.10">
    <property type="entry name" value="Single-stranded right-handed beta-helix, Pectin lyase-like"/>
    <property type="match status" value="1"/>
</dbReference>
<evidence type="ECO:0000313" key="11">
    <source>
        <dbReference type="RefSeq" id="XP_021841445.2"/>
    </source>
</evidence>
<organism evidence="10 11">
    <name type="scientific">Spinacia oleracea</name>
    <name type="common">Spinach</name>
    <dbReference type="NCBI Taxonomy" id="3562"/>
    <lineage>
        <taxon>Eukaryota</taxon>
        <taxon>Viridiplantae</taxon>
        <taxon>Streptophyta</taxon>
        <taxon>Embryophyta</taxon>
        <taxon>Tracheophyta</taxon>
        <taxon>Spermatophyta</taxon>
        <taxon>Magnoliopsida</taxon>
        <taxon>eudicotyledons</taxon>
        <taxon>Gunneridae</taxon>
        <taxon>Pentapetalae</taxon>
        <taxon>Caryophyllales</taxon>
        <taxon>Chenopodiaceae</taxon>
        <taxon>Chenopodioideae</taxon>
        <taxon>Anserineae</taxon>
        <taxon>Spinacia</taxon>
    </lineage>
</organism>
<evidence type="ECO:0000256" key="5">
    <source>
        <dbReference type="ARBA" id="ARBA00022801"/>
    </source>
</evidence>
<keyword evidence="4" id="KW-0964">Secreted</keyword>
<reference evidence="10" key="1">
    <citation type="journal article" date="2021" name="Nat. Commun.">
        <title>Genomic analyses provide insights into spinach domestication and the genetic basis of agronomic traits.</title>
        <authorList>
            <person name="Cai X."/>
            <person name="Sun X."/>
            <person name="Xu C."/>
            <person name="Sun H."/>
            <person name="Wang X."/>
            <person name="Ge C."/>
            <person name="Zhang Z."/>
            <person name="Wang Q."/>
            <person name="Fei Z."/>
            <person name="Jiao C."/>
            <person name="Wang Q."/>
        </authorList>
    </citation>
    <scope>NUCLEOTIDE SEQUENCE [LARGE SCALE GENOMIC DNA]</scope>
    <source>
        <strain evidence="10">cv. Varoflay</strain>
    </source>
</reference>
<dbReference type="Proteomes" id="UP000813463">
    <property type="component" value="Chromosome 5"/>
</dbReference>
<proteinExistence type="inferred from homology"/>
<keyword evidence="3" id="KW-0134">Cell wall</keyword>
<dbReference type="SUPFAM" id="SSF51126">
    <property type="entry name" value="Pectin lyase-like"/>
    <property type="match status" value="1"/>
</dbReference>
<dbReference type="InterPro" id="IPR012334">
    <property type="entry name" value="Pectin_lyas_fold"/>
</dbReference>
<dbReference type="PANTHER" id="PTHR31375">
    <property type="match status" value="1"/>
</dbReference>
<dbReference type="AlphaFoldDB" id="A0A9R0I347"/>
<keyword evidence="10" id="KW-1185">Reference proteome</keyword>
<keyword evidence="5 9" id="KW-0378">Hydrolase</keyword>
<evidence type="ECO:0000256" key="1">
    <source>
        <dbReference type="ARBA" id="ARBA00004191"/>
    </source>
</evidence>
<keyword evidence="6 9" id="KW-0326">Glycosidase</keyword>
<dbReference type="InterPro" id="IPR006626">
    <property type="entry name" value="PbH1"/>
</dbReference>
<dbReference type="SMART" id="SM00710">
    <property type="entry name" value="PbH1"/>
    <property type="match status" value="5"/>
</dbReference>
<dbReference type="Pfam" id="PF00295">
    <property type="entry name" value="Glyco_hydro_28"/>
    <property type="match status" value="1"/>
</dbReference>
<dbReference type="GeneID" id="110781607"/>
<evidence type="ECO:0000313" key="10">
    <source>
        <dbReference type="Proteomes" id="UP000813463"/>
    </source>
</evidence>
<evidence type="ECO:0000256" key="8">
    <source>
        <dbReference type="PROSITE-ProRule" id="PRU10052"/>
    </source>
</evidence>
<keyword evidence="7" id="KW-0961">Cell wall biogenesis/degradation</keyword>
<dbReference type="InterPro" id="IPR011050">
    <property type="entry name" value="Pectin_lyase_fold/virulence"/>
</dbReference>
<dbReference type="InterPro" id="IPR000743">
    <property type="entry name" value="Glyco_hydro_28"/>
</dbReference>
<protein>
    <submittedName>
        <fullName evidence="11">Probable galacturan 1,4-alpha-galacturonidase SALK6</fullName>
    </submittedName>
</protein>
<dbReference type="GO" id="GO:0005975">
    <property type="term" value="P:carbohydrate metabolic process"/>
    <property type="evidence" value="ECO:0007669"/>
    <property type="project" value="InterPro"/>
</dbReference>
<evidence type="ECO:0000256" key="7">
    <source>
        <dbReference type="ARBA" id="ARBA00023316"/>
    </source>
</evidence>
<feature type="active site" evidence="8">
    <location>
        <position position="269"/>
    </location>
</feature>
<dbReference type="KEGG" id="soe:110781607"/>